<evidence type="ECO:0000313" key="1">
    <source>
        <dbReference type="EMBL" id="OGM02505.1"/>
    </source>
</evidence>
<comment type="caution">
    <text evidence="1">The sequence shown here is derived from an EMBL/GenBank/DDBJ whole genome shotgun (WGS) entry which is preliminary data.</text>
</comment>
<name>A0A1F7WKG1_9BACT</name>
<evidence type="ECO:0000313" key="2">
    <source>
        <dbReference type="Proteomes" id="UP000176198"/>
    </source>
</evidence>
<accession>A0A1F7WKG1</accession>
<organism evidence="1 2">
    <name type="scientific">Candidatus Woesebacteria bacterium GWA1_41_8</name>
    <dbReference type="NCBI Taxonomy" id="1802471"/>
    <lineage>
        <taxon>Bacteria</taxon>
        <taxon>Candidatus Woeseibacteriota</taxon>
    </lineage>
</organism>
<protein>
    <submittedName>
        <fullName evidence="1">Uncharacterized protein</fullName>
    </submittedName>
</protein>
<dbReference type="AlphaFoldDB" id="A0A1F7WKG1"/>
<gene>
    <name evidence="1" type="ORF">A2115_00785</name>
</gene>
<sequence length="75" mass="8028">MTAVWQRPDGFSKVTDASGRSRIVPTAQLCIPLGAIVTGPEGPIQDGKSVGRQLPVENLRGQRTPEGGRTHAYED</sequence>
<reference evidence="1 2" key="1">
    <citation type="journal article" date="2016" name="Nat. Commun.">
        <title>Thousands of microbial genomes shed light on interconnected biogeochemical processes in an aquifer system.</title>
        <authorList>
            <person name="Anantharaman K."/>
            <person name="Brown C.T."/>
            <person name="Hug L.A."/>
            <person name="Sharon I."/>
            <person name="Castelle C.J."/>
            <person name="Probst A.J."/>
            <person name="Thomas B.C."/>
            <person name="Singh A."/>
            <person name="Wilkins M.J."/>
            <person name="Karaoz U."/>
            <person name="Brodie E.L."/>
            <person name="Williams K.H."/>
            <person name="Hubbard S.S."/>
            <person name="Banfield J.F."/>
        </authorList>
    </citation>
    <scope>NUCLEOTIDE SEQUENCE [LARGE SCALE GENOMIC DNA]</scope>
</reference>
<dbReference type="EMBL" id="MGFJ01000020">
    <property type="protein sequence ID" value="OGM02505.1"/>
    <property type="molecule type" value="Genomic_DNA"/>
</dbReference>
<dbReference type="Proteomes" id="UP000176198">
    <property type="component" value="Unassembled WGS sequence"/>
</dbReference>
<proteinExistence type="predicted"/>